<accession>A0A2I0AIZ2</accession>
<evidence type="ECO:0000313" key="2">
    <source>
        <dbReference type="EMBL" id="PKA55519.1"/>
    </source>
</evidence>
<dbReference type="PANTHER" id="PTHR33237:SF46">
    <property type="entry name" value="OS01G0606100 PROTEIN"/>
    <property type="match status" value="1"/>
</dbReference>
<proteinExistence type="predicted"/>
<reference evidence="2 3" key="1">
    <citation type="journal article" date="2017" name="Nature">
        <title>The Apostasia genome and the evolution of orchids.</title>
        <authorList>
            <person name="Zhang G.Q."/>
            <person name="Liu K.W."/>
            <person name="Li Z."/>
            <person name="Lohaus R."/>
            <person name="Hsiao Y.Y."/>
            <person name="Niu S.C."/>
            <person name="Wang J.Y."/>
            <person name="Lin Y.C."/>
            <person name="Xu Q."/>
            <person name="Chen L.J."/>
            <person name="Yoshida K."/>
            <person name="Fujiwara S."/>
            <person name="Wang Z.W."/>
            <person name="Zhang Y.Q."/>
            <person name="Mitsuda N."/>
            <person name="Wang M."/>
            <person name="Liu G.H."/>
            <person name="Pecoraro L."/>
            <person name="Huang H.X."/>
            <person name="Xiao X.J."/>
            <person name="Lin M."/>
            <person name="Wu X.Y."/>
            <person name="Wu W.L."/>
            <person name="Chen Y.Y."/>
            <person name="Chang S.B."/>
            <person name="Sakamoto S."/>
            <person name="Ohme-Takagi M."/>
            <person name="Yagi M."/>
            <person name="Zeng S.J."/>
            <person name="Shen C.Y."/>
            <person name="Yeh C.M."/>
            <person name="Luo Y.B."/>
            <person name="Tsai W.C."/>
            <person name="Van de Peer Y."/>
            <person name="Liu Z.J."/>
        </authorList>
    </citation>
    <scope>NUCLEOTIDE SEQUENCE [LARGE SCALE GENOMIC DNA]</scope>
    <source>
        <strain evidence="3">cv. Shenzhen</strain>
        <tissue evidence="2">Stem</tissue>
    </source>
</reference>
<name>A0A2I0AIZ2_9ASPA</name>
<dbReference type="PANTHER" id="PTHR33237">
    <property type="entry name" value="F2P16.13 PROTEIN-RELATED"/>
    <property type="match status" value="1"/>
</dbReference>
<dbReference type="EMBL" id="KZ451979">
    <property type="protein sequence ID" value="PKA55519.1"/>
    <property type="molecule type" value="Genomic_DNA"/>
</dbReference>
<dbReference type="STRING" id="1088818.A0A2I0AIZ2"/>
<evidence type="ECO:0000313" key="3">
    <source>
        <dbReference type="Proteomes" id="UP000236161"/>
    </source>
</evidence>
<evidence type="ECO:0000256" key="1">
    <source>
        <dbReference type="SAM" id="MobiDB-lite"/>
    </source>
</evidence>
<organism evidence="2 3">
    <name type="scientific">Apostasia shenzhenica</name>
    <dbReference type="NCBI Taxonomy" id="1088818"/>
    <lineage>
        <taxon>Eukaryota</taxon>
        <taxon>Viridiplantae</taxon>
        <taxon>Streptophyta</taxon>
        <taxon>Embryophyta</taxon>
        <taxon>Tracheophyta</taxon>
        <taxon>Spermatophyta</taxon>
        <taxon>Magnoliopsida</taxon>
        <taxon>Liliopsida</taxon>
        <taxon>Asparagales</taxon>
        <taxon>Orchidaceae</taxon>
        <taxon>Apostasioideae</taxon>
        <taxon>Apostasia</taxon>
    </lineage>
</organism>
<feature type="region of interest" description="Disordered" evidence="1">
    <location>
        <begin position="25"/>
        <end position="52"/>
    </location>
</feature>
<keyword evidence="3" id="KW-1185">Reference proteome</keyword>
<dbReference type="OrthoDB" id="674685at2759"/>
<sequence>MVLRVLLYKMSALMEREFKRMRDFQTDGGRKLPTCGGEKKKKKKKKKEKRFQGMKTIGKVREEEEEEGEVWRREIMMGEKCQPLEFSGVIYYDGDGRRVAAAPRSELRRQLPWGEL</sequence>
<protein>
    <submittedName>
        <fullName evidence="2">Uncharacterized protein</fullName>
    </submittedName>
</protein>
<dbReference type="AlphaFoldDB" id="A0A2I0AIZ2"/>
<feature type="compositionally biased region" description="Basic residues" evidence="1">
    <location>
        <begin position="39"/>
        <end position="49"/>
    </location>
</feature>
<dbReference type="Proteomes" id="UP000236161">
    <property type="component" value="Unassembled WGS sequence"/>
</dbReference>
<gene>
    <name evidence="2" type="ORF">AXF42_Ash006721</name>
</gene>